<dbReference type="Proteomes" id="UP001304467">
    <property type="component" value="Unassembled WGS sequence"/>
</dbReference>
<dbReference type="NCBIfam" id="TIGR01414">
    <property type="entry name" value="autotrans_barl"/>
    <property type="match status" value="1"/>
</dbReference>
<evidence type="ECO:0000313" key="4">
    <source>
        <dbReference type="Proteomes" id="UP001304467"/>
    </source>
</evidence>
<dbReference type="PROSITE" id="PS51208">
    <property type="entry name" value="AUTOTRANSPORTER"/>
    <property type="match status" value="1"/>
</dbReference>
<dbReference type="SUPFAM" id="SSF103515">
    <property type="entry name" value="Autotransporter"/>
    <property type="match status" value="1"/>
</dbReference>
<dbReference type="EMBL" id="JAWRLE010000013">
    <property type="protein sequence ID" value="MEB2579492.1"/>
    <property type="molecule type" value="Genomic_DNA"/>
</dbReference>
<feature type="domain" description="Autotransporter" evidence="2">
    <location>
        <begin position="738"/>
        <end position="1021"/>
    </location>
</feature>
<dbReference type="Gene3D" id="2.160.20.20">
    <property type="match status" value="1"/>
</dbReference>
<dbReference type="InterPro" id="IPR012332">
    <property type="entry name" value="Autotransporter_pectin_lyase_C"/>
</dbReference>
<dbReference type="InterPro" id="IPR006315">
    <property type="entry name" value="OM_autotransptr_brl_dom"/>
</dbReference>
<dbReference type="SUPFAM" id="SSF51126">
    <property type="entry name" value="Pectin lyase-like"/>
    <property type="match status" value="1"/>
</dbReference>
<reference evidence="3 4" key="1">
    <citation type="journal article" date="2023" name="Front. Microbiol.">
        <title>Genomic analyses of Burkholderia respiratory isolates indicates two evolutionarily distinct B. anthina clades.</title>
        <authorList>
            <person name="Pham A."/>
            <person name="Volmer J.G."/>
            <person name="Chambers D.C."/>
            <person name="Smith D.J."/>
            <person name="Reid D.W."/>
            <person name="Burr L."/>
            <person name="Wells T.J."/>
        </authorList>
    </citation>
    <scope>NUCLEOTIDE SEQUENCE [LARGE SCALE GENOMIC DNA]</scope>
    <source>
        <strain evidence="3 4">BCCIQ07A</strain>
    </source>
</reference>
<dbReference type="InterPro" id="IPR005546">
    <property type="entry name" value="Autotransporte_beta"/>
</dbReference>
<evidence type="ECO:0000259" key="2">
    <source>
        <dbReference type="PROSITE" id="PS51208"/>
    </source>
</evidence>
<name>A0ABU5WM38_9BURK</name>
<feature type="compositionally biased region" description="Pro residues" evidence="1">
    <location>
        <begin position="671"/>
        <end position="697"/>
    </location>
</feature>
<proteinExistence type="predicted"/>
<dbReference type="Gene3D" id="2.40.128.130">
    <property type="entry name" value="Autotransporter beta-domain"/>
    <property type="match status" value="1"/>
</dbReference>
<comment type="caution">
    <text evidence="3">The sequence shown here is derived from an EMBL/GenBank/DDBJ whole genome shotgun (WGS) entry which is preliminary data.</text>
</comment>
<dbReference type="InterPro" id="IPR011050">
    <property type="entry name" value="Pectin_lyase_fold/virulence"/>
</dbReference>
<gene>
    <name evidence="3" type="ORF">SB593_11055</name>
</gene>
<evidence type="ECO:0000256" key="1">
    <source>
        <dbReference type="SAM" id="MobiDB-lite"/>
    </source>
</evidence>
<feature type="region of interest" description="Disordered" evidence="1">
    <location>
        <begin position="670"/>
        <end position="704"/>
    </location>
</feature>
<dbReference type="InterPro" id="IPR043990">
    <property type="entry name" value="AC_1"/>
</dbReference>
<keyword evidence="4" id="KW-1185">Reference proteome</keyword>
<dbReference type="Pfam" id="PF03797">
    <property type="entry name" value="Autotransporter"/>
    <property type="match status" value="1"/>
</dbReference>
<protein>
    <submittedName>
        <fullName evidence="3">Autotransporter outer membrane beta-barrel domain-containing protein</fullName>
    </submittedName>
</protein>
<organism evidence="3 4">
    <name type="scientific">Burkholderia anthinoferrum</name>
    <dbReference type="NCBI Taxonomy" id="3090833"/>
    <lineage>
        <taxon>Bacteria</taxon>
        <taxon>Pseudomonadati</taxon>
        <taxon>Pseudomonadota</taxon>
        <taxon>Betaproteobacteria</taxon>
        <taxon>Burkholderiales</taxon>
        <taxon>Burkholderiaceae</taxon>
        <taxon>Burkholderia</taxon>
    </lineage>
</organism>
<accession>A0ABU5WM38</accession>
<dbReference type="CDD" id="cd01344">
    <property type="entry name" value="PL2_Passenger_AT"/>
    <property type="match status" value="1"/>
</dbReference>
<dbReference type="RefSeq" id="WP_230951112.1">
    <property type="nucleotide sequence ID" value="NZ_JAWRKY010000005.1"/>
</dbReference>
<evidence type="ECO:0000313" key="3">
    <source>
        <dbReference type="EMBL" id="MEB2579492.1"/>
    </source>
</evidence>
<dbReference type="SMART" id="SM00869">
    <property type="entry name" value="Autotransporter"/>
    <property type="match status" value="1"/>
</dbReference>
<dbReference type="Pfam" id="PF18883">
    <property type="entry name" value="AC_1"/>
    <property type="match status" value="1"/>
</dbReference>
<sequence length="1021" mass="105713">MDSARFELVQFPNSRWKVTFRPSQQGGTRVNHRRFPFSRARTGRHLAHSALIAGAVIPWPSAAQVTGGPQQANGIELEVAPGDYSTSQIGQSVLSAINGGRLTTAGKTRAFSTGHVAAGAAASGAGSSVELRDTEIRTRGRNSIGIDVRQGASASAQRSSIDTDGDFAHGAYVNGANGQLRISDSVIVTRGKEGSGIAVNGAPGGTVNVADTLIRTSGLIATGLSISYDGAHATLDRTDIRTDGDYASVLYLPSASTVAFNDSYLETGGDAAVGVDTRAGDVALARTRVVTHGTSAHGLYASKEYADTPVVDATDTHVTTTGDRSIGAIARLGGKIAMTRGSIATDGERARGAMSSGTDSVVALTDMTVDTRGPGASALHASAGGRIDLVRTAARASGDDAYAASVYDGALTIDDGSLVSERHGAIDASGATIVLRNGTRAGGGNGTLLSVHAQPDAPVRLTLDTGSHANGDIVNHPAADGSPTHATTDVTLSNASAWTGATNAVRTLALDTDSRWTVTANSSVGSVALNDSTIAFADPAAGAPATPRTLVVSGDYAARNGKLVLHTTLQDDASPTDRLVIDGGHASGDTGVVVKRAGGNGAPTTVGIPIVETRNGGTTDVSAFTLDASSDGYRQGFGTLSAGGYDYMLKRGGGGDGGRDNDWYLVSAAKPEPPVRPVPPLPPGPVNPDPPIEPETTPPARTTAPEPDAYLANADAASTMAVHTLHQRNDRSLRTEAAGPLDGAVWLRAEGNTTSMSGNGRSVSGNGRLIHAGADLLRFDDGRGGSFRIGAMGMYGSQTSWSTRPLWNAIEHRVMNATARGSVSGYNAGVYGTWYGSRDILTGPYVDAWFMYGAYANSVGGSLAADSYRSRTVTGSIETGYSFGFYERGDTRFFVEPEAQLVVSDYRAEAHGTAGGRLDGQGATDVLTRLGVRVHGVTAMPNGRELRPFVEANWWHGPGSRTLTLDRNAFSFDVPRDRVAVRFGATGQVSRQFSISASLGVEGNLSDYSVVTGQLSAKYRW</sequence>
<dbReference type="InterPro" id="IPR036709">
    <property type="entry name" value="Autotransporte_beta_dom_sf"/>
</dbReference>